<protein>
    <recommendedName>
        <fullName evidence="1">Reverse transcriptase domain-containing protein</fullName>
    </recommendedName>
</protein>
<dbReference type="Pfam" id="PF00078">
    <property type="entry name" value="RVT_1"/>
    <property type="match status" value="1"/>
</dbReference>
<feature type="domain" description="Reverse transcriptase" evidence="1">
    <location>
        <begin position="1"/>
        <end position="180"/>
    </location>
</feature>
<accession>A0A8H5FIQ9</accession>
<dbReference type="PROSITE" id="PS50878">
    <property type="entry name" value="RT_POL"/>
    <property type="match status" value="1"/>
</dbReference>
<dbReference type="InterPro" id="IPR000477">
    <property type="entry name" value="RT_dom"/>
</dbReference>
<dbReference type="AlphaFoldDB" id="A0A8H5FIQ9"/>
<dbReference type="PANTHER" id="PTHR19446">
    <property type="entry name" value="REVERSE TRANSCRIPTASES"/>
    <property type="match status" value="1"/>
</dbReference>
<evidence type="ECO:0000313" key="3">
    <source>
        <dbReference type="Proteomes" id="UP000559256"/>
    </source>
</evidence>
<dbReference type="SUPFAM" id="SSF56672">
    <property type="entry name" value="DNA/RNA polymerases"/>
    <property type="match status" value="1"/>
</dbReference>
<organism evidence="2 3">
    <name type="scientific">Tetrapyrgos nigripes</name>
    <dbReference type="NCBI Taxonomy" id="182062"/>
    <lineage>
        <taxon>Eukaryota</taxon>
        <taxon>Fungi</taxon>
        <taxon>Dikarya</taxon>
        <taxon>Basidiomycota</taxon>
        <taxon>Agaricomycotina</taxon>
        <taxon>Agaricomycetes</taxon>
        <taxon>Agaricomycetidae</taxon>
        <taxon>Agaricales</taxon>
        <taxon>Marasmiineae</taxon>
        <taxon>Marasmiaceae</taxon>
        <taxon>Tetrapyrgos</taxon>
    </lineage>
</organism>
<dbReference type="EMBL" id="JAACJM010000197">
    <property type="protein sequence ID" value="KAF5338306.1"/>
    <property type="molecule type" value="Genomic_DNA"/>
</dbReference>
<gene>
    <name evidence="2" type="ORF">D9758_015745</name>
</gene>
<proteinExistence type="predicted"/>
<keyword evidence="3" id="KW-1185">Reference proteome</keyword>
<name>A0A8H5FIQ9_9AGAR</name>
<evidence type="ECO:0000313" key="2">
    <source>
        <dbReference type="EMBL" id="KAF5338306.1"/>
    </source>
</evidence>
<evidence type="ECO:0000259" key="1">
    <source>
        <dbReference type="PROSITE" id="PS50878"/>
    </source>
</evidence>
<dbReference type="OrthoDB" id="3240817at2759"/>
<dbReference type="Proteomes" id="UP000559256">
    <property type="component" value="Unassembled WGS sequence"/>
</dbReference>
<dbReference type="InterPro" id="IPR043502">
    <property type="entry name" value="DNA/RNA_pol_sf"/>
</dbReference>
<sequence>MAEGDTLYVVFLDISNAFPSADHSFLWLQMQTLGLTGIYFDWIRMLYLNMTYVVSLNGIISDTFQAGMGVLIGDPLSPTLWNILMADFTLPEDPNDAVLIPNVRVSHLEHADDGVLVCKNSIGLQKHLDSAWVWGGDTQLLFHALKSVAMVFGPIPKYLPSFSLGGTSIPFKASHCYIGL</sequence>
<comment type="caution">
    <text evidence="2">The sequence shown here is derived from an EMBL/GenBank/DDBJ whole genome shotgun (WGS) entry which is preliminary data.</text>
</comment>
<reference evidence="2 3" key="1">
    <citation type="journal article" date="2020" name="ISME J.">
        <title>Uncovering the hidden diversity of litter-decomposition mechanisms in mushroom-forming fungi.</title>
        <authorList>
            <person name="Floudas D."/>
            <person name="Bentzer J."/>
            <person name="Ahren D."/>
            <person name="Johansson T."/>
            <person name="Persson P."/>
            <person name="Tunlid A."/>
        </authorList>
    </citation>
    <scope>NUCLEOTIDE SEQUENCE [LARGE SCALE GENOMIC DNA]</scope>
    <source>
        <strain evidence="2 3">CBS 291.85</strain>
    </source>
</reference>